<evidence type="ECO:0000256" key="5">
    <source>
        <dbReference type="ARBA" id="ARBA00023239"/>
    </source>
</evidence>
<dbReference type="GO" id="GO:0005737">
    <property type="term" value="C:cytoplasm"/>
    <property type="evidence" value="ECO:0007669"/>
    <property type="project" value="TreeGrafter"/>
</dbReference>
<dbReference type="GO" id="GO:0016831">
    <property type="term" value="F:carboxy-lyase activity"/>
    <property type="evidence" value="ECO:0007669"/>
    <property type="project" value="UniProtKB-KW"/>
</dbReference>
<gene>
    <name evidence="8" type="ORF">GPM918_LOCUS10260</name>
    <name evidence="9" type="ORF">OVA965_LOCUS26673</name>
    <name evidence="10" type="ORF">SRO942_LOCUS10261</name>
    <name evidence="11" type="ORF">TMI583_LOCUS27415</name>
</gene>
<evidence type="ECO:0000256" key="4">
    <source>
        <dbReference type="ARBA" id="ARBA00022898"/>
    </source>
</evidence>
<dbReference type="SUPFAM" id="SSF53383">
    <property type="entry name" value="PLP-dependent transferases"/>
    <property type="match status" value="1"/>
</dbReference>
<evidence type="ECO:0000256" key="6">
    <source>
        <dbReference type="PIRSR" id="PIRSR602129-50"/>
    </source>
</evidence>
<evidence type="ECO:0000313" key="9">
    <source>
        <dbReference type="EMBL" id="CAF1259702.1"/>
    </source>
</evidence>
<comment type="caution">
    <text evidence="8">The sequence shown here is derived from an EMBL/GenBank/DDBJ whole genome shotgun (WGS) entry which is preliminary data.</text>
</comment>
<evidence type="ECO:0000256" key="7">
    <source>
        <dbReference type="RuleBase" id="RU000382"/>
    </source>
</evidence>
<reference evidence="8" key="1">
    <citation type="submission" date="2021-02" db="EMBL/GenBank/DDBJ databases">
        <authorList>
            <person name="Nowell W R."/>
        </authorList>
    </citation>
    <scope>NUCLEOTIDE SEQUENCE</scope>
</reference>
<keyword evidence="5 7" id="KW-0456">Lyase</keyword>
<dbReference type="Proteomes" id="UP000681722">
    <property type="component" value="Unassembled WGS sequence"/>
</dbReference>
<comment type="similarity">
    <text evidence="2 7">Belongs to the group II decarboxylase family.</text>
</comment>
<proteinExistence type="inferred from homology"/>
<dbReference type="InterPro" id="IPR015421">
    <property type="entry name" value="PyrdxlP-dep_Trfase_major"/>
</dbReference>
<dbReference type="OrthoDB" id="392571at2759"/>
<dbReference type="PANTHER" id="PTHR45677">
    <property type="entry name" value="GLUTAMATE DECARBOXYLASE-RELATED"/>
    <property type="match status" value="1"/>
</dbReference>
<dbReference type="InterPro" id="IPR015424">
    <property type="entry name" value="PyrdxlP-dep_Trfase"/>
</dbReference>
<evidence type="ECO:0000256" key="3">
    <source>
        <dbReference type="ARBA" id="ARBA00022793"/>
    </source>
</evidence>
<dbReference type="Proteomes" id="UP000677228">
    <property type="component" value="Unassembled WGS sequence"/>
</dbReference>
<dbReference type="Gene3D" id="3.90.1150.170">
    <property type="match status" value="1"/>
</dbReference>
<dbReference type="PROSITE" id="PS00392">
    <property type="entry name" value="DDC_GAD_HDC_YDC"/>
    <property type="match status" value="1"/>
</dbReference>
<dbReference type="Proteomes" id="UP000663829">
    <property type="component" value="Unassembled WGS sequence"/>
</dbReference>
<sequence length="374" mass="42367">MNTNVHVFSVSPFLTLTEKVTVEYLCQLFFGGESVKHGGFTCPGGSLANLTAMITARSILFPETKAKGIQDHKFRLFTSEHAHYSFHKAAMTAGMGIETVISVGVNSQGQMESEKLRQAFLDSKLRNETPFFVCATAGTTVYGSFDPLNEIADICEEFGLWLHVDASWGGGVIFSPKHLHKLTGIKRANSITFNPQKMLGVPLLCSFLLLRDKSVLAANSLDNASYLFHEENEYDNGSQTLWCSRLGDAFKFWFSLQWYGEVGYCRRVEHAFEMVTLFYENMLKNSNFEVLLKPACLQVCFYYRPSEDGERNTKMTHGIVQVLRNERKYFIDYAQGKRGDFFRIVIQNPLTTEVFIDEVIKEIDEAGKKLLHTL</sequence>
<dbReference type="EMBL" id="CAJNOQ010002003">
    <property type="protein sequence ID" value="CAF0932482.1"/>
    <property type="molecule type" value="Genomic_DNA"/>
</dbReference>
<evidence type="ECO:0000313" key="12">
    <source>
        <dbReference type="Proteomes" id="UP000663829"/>
    </source>
</evidence>
<feature type="modified residue" description="N6-(pyridoxal phosphate)lysine" evidence="6">
    <location>
        <position position="197"/>
    </location>
</feature>
<dbReference type="Pfam" id="PF00282">
    <property type="entry name" value="Pyridoxal_deC"/>
    <property type="match status" value="1"/>
</dbReference>
<keyword evidence="12" id="KW-1185">Reference proteome</keyword>
<comment type="cofactor">
    <cofactor evidence="1 6 7">
        <name>pyridoxal 5'-phosphate</name>
        <dbReference type="ChEBI" id="CHEBI:597326"/>
    </cofactor>
</comment>
<accession>A0A814BXM0</accession>
<evidence type="ECO:0000313" key="8">
    <source>
        <dbReference type="EMBL" id="CAF0932482.1"/>
    </source>
</evidence>
<evidence type="ECO:0000256" key="1">
    <source>
        <dbReference type="ARBA" id="ARBA00001933"/>
    </source>
</evidence>
<keyword evidence="3" id="KW-0210">Decarboxylase</keyword>
<evidence type="ECO:0000256" key="2">
    <source>
        <dbReference type="ARBA" id="ARBA00009533"/>
    </source>
</evidence>
<keyword evidence="4 6" id="KW-0663">Pyridoxal phosphate</keyword>
<dbReference type="InterPro" id="IPR021115">
    <property type="entry name" value="Pyridoxal-P_BS"/>
</dbReference>
<dbReference type="EMBL" id="CAJNOK010017209">
    <property type="protein sequence ID" value="CAF1259702.1"/>
    <property type="molecule type" value="Genomic_DNA"/>
</dbReference>
<dbReference type="Proteomes" id="UP000682733">
    <property type="component" value="Unassembled WGS sequence"/>
</dbReference>
<dbReference type="AlphaFoldDB" id="A0A814BXM0"/>
<dbReference type="InterPro" id="IPR002129">
    <property type="entry name" value="PyrdxlP-dep_de-COase"/>
</dbReference>
<evidence type="ECO:0000313" key="10">
    <source>
        <dbReference type="EMBL" id="CAF3710216.1"/>
    </source>
</evidence>
<dbReference type="Gene3D" id="3.40.640.10">
    <property type="entry name" value="Type I PLP-dependent aspartate aminotransferase-like (Major domain)"/>
    <property type="match status" value="1"/>
</dbReference>
<protein>
    <recommendedName>
        <fullName evidence="13">Glutamate decarboxylase</fullName>
    </recommendedName>
</protein>
<organism evidence="8 12">
    <name type="scientific">Didymodactylos carnosus</name>
    <dbReference type="NCBI Taxonomy" id="1234261"/>
    <lineage>
        <taxon>Eukaryota</taxon>
        <taxon>Metazoa</taxon>
        <taxon>Spiralia</taxon>
        <taxon>Gnathifera</taxon>
        <taxon>Rotifera</taxon>
        <taxon>Eurotatoria</taxon>
        <taxon>Bdelloidea</taxon>
        <taxon>Philodinida</taxon>
        <taxon>Philodinidae</taxon>
        <taxon>Didymodactylos</taxon>
    </lineage>
</organism>
<dbReference type="EMBL" id="CAJOBC010002003">
    <property type="protein sequence ID" value="CAF3710216.1"/>
    <property type="molecule type" value="Genomic_DNA"/>
</dbReference>
<dbReference type="EMBL" id="CAJOBA010038765">
    <property type="protein sequence ID" value="CAF4066481.1"/>
    <property type="molecule type" value="Genomic_DNA"/>
</dbReference>
<evidence type="ECO:0008006" key="13">
    <source>
        <dbReference type="Google" id="ProtNLM"/>
    </source>
</evidence>
<name>A0A814BXM0_9BILA</name>
<dbReference type="GO" id="GO:0030170">
    <property type="term" value="F:pyridoxal phosphate binding"/>
    <property type="evidence" value="ECO:0007669"/>
    <property type="project" value="InterPro"/>
</dbReference>
<evidence type="ECO:0000313" key="11">
    <source>
        <dbReference type="EMBL" id="CAF4066481.1"/>
    </source>
</evidence>
<dbReference type="GO" id="GO:0019752">
    <property type="term" value="P:carboxylic acid metabolic process"/>
    <property type="evidence" value="ECO:0007669"/>
    <property type="project" value="InterPro"/>
</dbReference>
<dbReference type="PANTHER" id="PTHR45677:SF8">
    <property type="entry name" value="CYSTEINE SULFINIC ACID DECARBOXYLASE"/>
    <property type="match status" value="1"/>
</dbReference>